<evidence type="ECO:0000256" key="4">
    <source>
        <dbReference type="ARBA" id="ARBA00022692"/>
    </source>
</evidence>
<feature type="transmembrane region" description="Helical" evidence="7">
    <location>
        <begin position="88"/>
        <end position="108"/>
    </location>
</feature>
<dbReference type="InterPro" id="IPR011701">
    <property type="entry name" value="MFS"/>
</dbReference>
<feature type="transmembrane region" description="Helical" evidence="7">
    <location>
        <begin position="266"/>
        <end position="284"/>
    </location>
</feature>
<dbReference type="InterPro" id="IPR020846">
    <property type="entry name" value="MFS_dom"/>
</dbReference>
<feature type="transmembrane region" description="Helical" evidence="7">
    <location>
        <begin position="21"/>
        <end position="38"/>
    </location>
</feature>
<proteinExistence type="predicted"/>
<evidence type="ECO:0000313" key="10">
    <source>
        <dbReference type="Proteomes" id="UP001500503"/>
    </source>
</evidence>
<reference evidence="10" key="1">
    <citation type="journal article" date="2019" name="Int. J. Syst. Evol. Microbiol.">
        <title>The Global Catalogue of Microorganisms (GCM) 10K type strain sequencing project: providing services to taxonomists for standard genome sequencing and annotation.</title>
        <authorList>
            <consortium name="The Broad Institute Genomics Platform"/>
            <consortium name="The Broad Institute Genome Sequencing Center for Infectious Disease"/>
            <person name="Wu L."/>
            <person name="Ma J."/>
        </authorList>
    </citation>
    <scope>NUCLEOTIDE SEQUENCE [LARGE SCALE GENOMIC DNA]</scope>
    <source>
        <strain evidence="10">JCM 17933</strain>
    </source>
</reference>
<dbReference type="PROSITE" id="PS50850">
    <property type="entry name" value="MFS"/>
    <property type="match status" value="1"/>
</dbReference>
<feature type="domain" description="Major facilitator superfamily (MFS) profile" evidence="8">
    <location>
        <begin position="22"/>
        <end position="409"/>
    </location>
</feature>
<feature type="transmembrane region" description="Helical" evidence="7">
    <location>
        <begin position="114"/>
        <end position="135"/>
    </location>
</feature>
<keyword evidence="2" id="KW-0813">Transport</keyword>
<dbReference type="SUPFAM" id="SSF103473">
    <property type="entry name" value="MFS general substrate transporter"/>
    <property type="match status" value="1"/>
</dbReference>
<feature type="transmembrane region" description="Helical" evidence="7">
    <location>
        <begin position="296"/>
        <end position="318"/>
    </location>
</feature>
<feature type="transmembrane region" description="Helical" evidence="7">
    <location>
        <begin position="58"/>
        <end position="76"/>
    </location>
</feature>
<evidence type="ECO:0000256" key="6">
    <source>
        <dbReference type="ARBA" id="ARBA00023136"/>
    </source>
</evidence>
<dbReference type="Pfam" id="PF07690">
    <property type="entry name" value="MFS_1"/>
    <property type="match status" value="1"/>
</dbReference>
<keyword evidence="10" id="KW-1185">Reference proteome</keyword>
<keyword evidence="6 7" id="KW-0472">Membrane</keyword>
<dbReference type="InterPro" id="IPR036259">
    <property type="entry name" value="MFS_trans_sf"/>
</dbReference>
<evidence type="ECO:0000256" key="7">
    <source>
        <dbReference type="SAM" id="Phobius"/>
    </source>
</evidence>
<dbReference type="PANTHER" id="PTHR23517">
    <property type="entry name" value="RESISTANCE PROTEIN MDTM, PUTATIVE-RELATED-RELATED"/>
    <property type="match status" value="1"/>
</dbReference>
<evidence type="ECO:0000256" key="2">
    <source>
        <dbReference type="ARBA" id="ARBA00022448"/>
    </source>
</evidence>
<keyword evidence="3" id="KW-1003">Cell membrane</keyword>
<dbReference type="Gene3D" id="1.20.1250.20">
    <property type="entry name" value="MFS general substrate transporter like domains"/>
    <property type="match status" value="1"/>
</dbReference>
<dbReference type="PANTHER" id="PTHR23517:SF13">
    <property type="entry name" value="MAJOR FACILITATOR SUPERFAMILY MFS_1"/>
    <property type="match status" value="1"/>
</dbReference>
<feature type="transmembrane region" description="Helical" evidence="7">
    <location>
        <begin position="383"/>
        <end position="403"/>
    </location>
</feature>
<evidence type="ECO:0000259" key="8">
    <source>
        <dbReference type="PROSITE" id="PS50850"/>
    </source>
</evidence>
<comment type="subcellular location">
    <subcellularLocation>
        <location evidence="1">Cell membrane</location>
        <topology evidence="1">Multi-pass membrane protein</topology>
    </subcellularLocation>
</comment>
<feature type="transmembrane region" description="Helical" evidence="7">
    <location>
        <begin position="181"/>
        <end position="199"/>
    </location>
</feature>
<feature type="transmembrane region" description="Helical" evidence="7">
    <location>
        <begin position="156"/>
        <end position="175"/>
    </location>
</feature>
<evidence type="ECO:0000313" key="9">
    <source>
        <dbReference type="EMBL" id="GAA4498963.1"/>
    </source>
</evidence>
<feature type="transmembrane region" description="Helical" evidence="7">
    <location>
        <begin position="232"/>
        <end position="254"/>
    </location>
</feature>
<evidence type="ECO:0000256" key="5">
    <source>
        <dbReference type="ARBA" id="ARBA00022989"/>
    </source>
</evidence>
<sequence>MVGMHGTARVISDSRRPASHRAWWPAGLAVVAAGWGAQQFTPLLLMYQARLHLSATTVQAVFGLYVAGLIPGLLLGGPVSDRFGRRRVMVPVLGLSVVATALLVLGGGSVGPLYAGRLLTGVAGGAAFSAGAAWIKELSALGPSGGAGHAPRRLTVAMSAGFGLGPLVAGVLAQWAPAPAALPYVPHLALAAAALVAVLRAAETRPGDRSPASRGPSGPRGPRLPELRERRFRLVVVPLAPWVFGSASVALAYLPEVVRPRLGGHALVFSAVVILLTAFAGILAQPLARRMDGAPVRLLATSLSLVVGGLLVAALAAAVVRPSLVVVAALVLGAGYGCCQVYGLSEVQRMARPEHLAGLTAAYQAVSYIGLALPFPLAAAGHLASPGVLLLVVAGLAALTLAWTAPRARPGTSAGRRRAGRRPRG</sequence>
<keyword evidence="4 7" id="KW-0812">Transmembrane</keyword>
<comment type="caution">
    <text evidence="9">The sequence shown here is derived from an EMBL/GenBank/DDBJ whole genome shotgun (WGS) entry which is preliminary data.</text>
</comment>
<keyword evidence="5 7" id="KW-1133">Transmembrane helix</keyword>
<evidence type="ECO:0000256" key="3">
    <source>
        <dbReference type="ARBA" id="ARBA00022475"/>
    </source>
</evidence>
<organism evidence="9 10">
    <name type="scientific">Actinoallomurus oryzae</name>
    <dbReference type="NCBI Taxonomy" id="502180"/>
    <lineage>
        <taxon>Bacteria</taxon>
        <taxon>Bacillati</taxon>
        <taxon>Actinomycetota</taxon>
        <taxon>Actinomycetes</taxon>
        <taxon>Streptosporangiales</taxon>
        <taxon>Thermomonosporaceae</taxon>
        <taxon>Actinoallomurus</taxon>
    </lineage>
</organism>
<protein>
    <submittedName>
        <fullName evidence="9">MFS transporter</fullName>
    </submittedName>
</protein>
<feature type="transmembrane region" description="Helical" evidence="7">
    <location>
        <begin position="324"/>
        <end position="344"/>
    </location>
</feature>
<accession>A0ABP8QB32</accession>
<feature type="transmembrane region" description="Helical" evidence="7">
    <location>
        <begin position="356"/>
        <end position="377"/>
    </location>
</feature>
<dbReference type="EMBL" id="BAABHF010000024">
    <property type="protein sequence ID" value="GAA4498963.1"/>
    <property type="molecule type" value="Genomic_DNA"/>
</dbReference>
<name>A0ABP8QB32_9ACTN</name>
<evidence type="ECO:0000256" key="1">
    <source>
        <dbReference type="ARBA" id="ARBA00004651"/>
    </source>
</evidence>
<dbReference type="Proteomes" id="UP001500503">
    <property type="component" value="Unassembled WGS sequence"/>
</dbReference>
<dbReference type="InterPro" id="IPR050171">
    <property type="entry name" value="MFS_Transporters"/>
</dbReference>
<gene>
    <name evidence="9" type="ORF">GCM10023191_045030</name>
</gene>